<dbReference type="Proteomes" id="UP000008311">
    <property type="component" value="Unassembled WGS sequence"/>
</dbReference>
<organism evidence="1 2">
    <name type="scientific">Ricinus communis</name>
    <name type="common">Castor bean</name>
    <dbReference type="NCBI Taxonomy" id="3988"/>
    <lineage>
        <taxon>Eukaryota</taxon>
        <taxon>Viridiplantae</taxon>
        <taxon>Streptophyta</taxon>
        <taxon>Embryophyta</taxon>
        <taxon>Tracheophyta</taxon>
        <taxon>Spermatophyta</taxon>
        <taxon>Magnoliopsida</taxon>
        <taxon>eudicotyledons</taxon>
        <taxon>Gunneridae</taxon>
        <taxon>Pentapetalae</taxon>
        <taxon>rosids</taxon>
        <taxon>fabids</taxon>
        <taxon>Malpighiales</taxon>
        <taxon>Euphorbiaceae</taxon>
        <taxon>Acalyphoideae</taxon>
        <taxon>Acalypheae</taxon>
        <taxon>Ricinus</taxon>
    </lineage>
</organism>
<protein>
    <submittedName>
        <fullName evidence="1">Uncharacterized protein</fullName>
    </submittedName>
</protein>
<evidence type="ECO:0000313" key="1">
    <source>
        <dbReference type="EMBL" id="EEF23263.1"/>
    </source>
</evidence>
<name>B9TLK2_RICCO</name>
<proteinExistence type="predicted"/>
<gene>
    <name evidence="1" type="ORF">RCOM_2041920</name>
</gene>
<sequence>MSLSRSRGELRVGCSGAVQSFAESPNRPTSLFPAIPDGKLPRSFPGTALVHPLFLAVRCTAIEKTEIPHHGTRRFLDIETIPAAAE</sequence>
<dbReference type="AlphaFoldDB" id="B9TLK2"/>
<reference evidence="2" key="1">
    <citation type="journal article" date="2010" name="Nat. Biotechnol.">
        <title>Draft genome sequence of the oilseed species Ricinus communis.</title>
        <authorList>
            <person name="Chan A.P."/>
            <person name="Crabtree J."/>
            <person name="Zhao Q."/>
            <person name="Lorenzi H."/>
            <person name="Orvis J."/>
            <person name="Puiu D."/>
            <person name="Melake-Berhan A."/>
            <person name="Jones K.M."/>
            <person name="Redman J."/>
            <person name="Chen G."/>
            <person name="Cahoon E.B."/>
            <person name="Gedil M."/>
            <person name="Stanke M."/>
            <person name="Haas B.J."/>
            <person name="Wortman J.R."/>
            <person name="Fraser-Liggett C.M."/>
            <person name="Ravel J."/>
            <person name="Rabinowicz P.D."/>
        </authorList>
    </citation>
    <scope>NUCLEOTIDE SEQUENCE [LARGE SCALE GENOMIC DNA]</scope>
    <source>
        <strain evidence="2">cv. Hale</strain>
    </source>
</reference>
<dbReference type="EMBL" id="EQ987022">
    <property type="protein sequence ID" value="EEF23263.1"/>
    <property type="molecule type" value="Genomic_DNA"/>
</dbReference>
<keyword evidence="2" id="KW-1185">Reference proteome</keyword>
<dbReference type="InParanoid" id="B9TLK2"/>
<accession>B9TLK2</accession>
<evidence type="ECO:0000313" key="2">
    <source>
        <dbReference type="Proteomes" id="UP000008311"/>
    </source>
</evidence>